<evidence type="ECO:0000256" key="3">
    <source>
        <dbReference type="ARBA" id="ARBA00022840"/>
    </source>
</evidence>
<keyword evidence="3 5" id="KW-0067">ATP-binding</keyword>
<dbReference type="GO" id="GO:0022857">
    <property type="term" value="F:transmembrane transporter activity"/>
    <property type="evidence" value="ECO:0007669"/>
    <property type="project" value="TreeGrafter"/>
</dbReference>
<dbReference type="InterPro" id="IPR017871">
    <property type="entry name" value="ABC_transporter-like_CS"/>
</dbReference>
<dbReference type="InterPro" id="IPR003593">
    <property type="entry name" value="AAA+_ATPase"/>
</dbReference>
<gene>
    <name evidence="5" type="ORF">ENW83_02520</name>
</gene>
<dbReference type="Pfam" id="PF00005">
    <property type="entry name" value="ABC_tran"/>
    <property type="match status" value="1"/>
</dbReference>
<dbReference type="InterPro" id="IPR003439">
    <property type="entry name" value="ABC_transporter-like_ATP-bd"/>
</dbReference>
<dbReference type="EMBL" id="DTLS01000071">
    <property type="protein sequence ID" value="HGZ60067.1"/>
    <property type="molecule type" value="Genomic_DNA"/>
</dbReference>
<dbReference type="PROSITE" id="PS50893">
    <property type="entry name" value="ABC_TRANSPORTER_2"/>
    <property type="match status" value="1"/>
</dbReference>
<reference evidence="5" key="1">
    <citation type="journal article" date="2020" name="mSystems">
        <title>Genome- and Community-Level Interaction Insights into Carbon Utilization and Element Cycling Functions of Hydrothermarchaeota in Hydrothermal Sediment.</title>
        <authorList>
            <person name="Zhou Z."/>
            <person name="Liu Y."/>
            <person name="Xu W."/>
            <person name="Pan J."/>
            <person name="Luo Z.H."/>
            <person name="Li M."/>
        </authorList>
    </citation>
    <scope>NUCLEOTIDE SEQUENCE [LARGE SCALE GENOMIC DNA]</scope>
    <source>
        <strain evidence="5">SpSt-885</strain>
    </source>
</reference>
<dbReference type="GO" id="GO:0016887">
    <property type="term" value="F:ATP hydrolysis activity"/>
    <property type="evidence" value="ECO:0007669"/>
    <property type="project" value="InterPro"/>
</dbReference>
<dbReference type="GO" id="GO:0005524">
    <property type="term" value="F:ATP binding"/>
    <property type="evidence" value="ECO:0007669"/>
    <property type="project" value="UniProtKB-KW"/>
</dbReference>
<name>A0A7J3SKN1_9CREN</name>
<dbReference type="PANTHER" id="PTHR24220:SF689">
    <property type="entry name" value="LIPOPROTEIN-RELEASING SYSTEM ATP-BINDING PROTEIN LOLD"/>
    <property type="match status" value="1"/>
</dbReference>
<evidence type="ECO:0000256" key="2">
    <source>
        <dbReference type="ARBA" id="ARBA00022741"/>
    </source>
</evidence>
<comment type="caution">
    <text evidence="5">The sequence shown here is derived from an EMBL/GenBank/DDBJ whole genome shotgun (WGS) entry which is preliminary data.</text>
</comment>
<organism evidence="5">
    <name type="scientific">Fervidicoccus fontis</name>
    <dbReference type="NCBI Taxonomy" id="683846"/>
    <lineage>
        <taxon>Archaea</taxon>
        <taxon>Thermoproteota</taxon>
        <taxon>Thermoprotei</taxon>
        <taxon>Fervidicoccales</taxon>
        <taxon>Fervidicoccaceae</taxon>
        <taxon>Fervidicoccus</taxon>
    </lineage>
</organism>
<evidence type="ECO:0000259" key="4">
    <source>
        <dbReference type="PROSITE" id="PS50893"/>
    </source>
</evidence>
<dbReference type="InterPro" id="IPR015854">
    <property type="entry name" value="ABC_transpr_LolD-like"/>
</dbReference>
<dbReference type="InterPro" id="IPR027417">
    <property type="entry name" value="P-loop_NTPase"/>
</dbReference>
<feature type="domain" description="ABC transporter" evidence="4">
    <location>
        <begin position="4"/>
        <end position="220"/>
    </location>
</feature>
<accession>A0A7J3SKN1</accession>
<dbReference type="SUPFAM" id="SSF52540">
    <property type="entry name" value="P-loop containing nucleoside triphosphate hydrolases"/>
    <property type="match status" value="1"/>
</dbReference>
<dbReference type="GO" id="GO:0005886">
    <property type="term" value="C:plasma membrane"/>
    <property type="evidence" value="ECO:0007669"/>
    <property type="project" value="TreeGrafter"/>
</dbReference>
<dbReference type="Gene3D" id="3.40.50.300">
    <property type="entry name" value="P-loop containing nucleotide triphosphate hydrolases"/>
    <property type="match status" value="1"/>
</dbReference>
<keyword evidence="2" id="KW-0547">Nucleotide-binding</keyword>
<proteinExistence type="inferred from homology"/>
<dbReference type="SMART" id="SM00382">
    <property type="entry name" value="AAA"/>
    <property type="match status" value="1"/>
</dbReference>
<dbReference type="PANTHER" id="PTHR24220">
    <property type="entry name" value="IMPORT ATP-BINDING PROTEIN"/>
    <property type="match status" value="1"/>
</dbReference>
<dbReference type="PROSITE" id="PS00211">
    <property type="entry name" value="ABC_TRANSPORTER_1"/>
    <property type="match status" value="1"/>
</dbReference>
<evidence type="ECO:0000256" key="1">
    <source>
        <dbReference type="ARBA" id="ARBA00005417"/>
    </source>
</evidence>
<evidence type="ECO:0000313" key="5">
    <source>
        <dbReference type="EMBL" id="HGZ60067.1"/>
    </source>
</evidence>
<sequence>MIEISLKKVSFKYRENAPLVMKDINISFRSNETTIIYGPNGSGKTTLMKIAALLYPPSEGEVLFNGENFWKFSDKKKIQFRRLVTYVHEKPILLGGTVIDNITLGLRLRGLDEENAKMIAMDWIDKLEMKELALKKASKLSAGQMQLVSIIRALVVSPEIIFLDEPLAHLDKNKRNMLLKILNESLNGKGIVITSHDESISSHFKTSRNIYIDEGRLSPQ</sequence>
<comment type="similarity">
    <text evidence="1">Belongs to the ABC transporter superfamily.</text>
</comment>
<protein>
    <submittedName>
        <fullName evidence="5">ATP-binding cassette domain-containing protein</fullName>
    </submittedName>
</protein>
<dbReference type="AlphaFoldDB" id="A0A7J3SKN1"/>